<name>A0AC34RAB1_9BILA</name>
<sequence>MADISENTLKKPQNHVKRTMIDPMEFFYSEVYSDDKYDYRHVIPPTRYREKLPVGRLLSEDEWREIGIRMSIGWEHYMIHSPEKFIFCFRRPRKVTTTEN</sequence>
<proteinExistence type="predicted"/>
<evidence type="ECO:0000313" key="2">
    <source>
        <dbReference type="WBParaSite" id="JU765_v2.g4839.t1"/>
    </source>
</evidence>
<dbReference type="Proteomes" id="UP000887576">
    <property type="component" value="Unplaced"/>
</dbReference>
<organism evidence="1 2">
    <name type="scientific">Panagrolaimus sp. JU765</name>
    <dbReference type="NCBI Taxonomy" id="591449"/>
    <lineage>
        <taxon>Eukaryota</taxon>
        <taxon>Metazoa</taxon>
        <taxon>Ecdysozoa</taxon>
        <taxon>Nematoda</taxon>
        <taxon>Chromadorea</taxon>
        <taxon>Rhabditida</taxon>
        <taxon>Tylenchina</taxon>
        <taxon>Panagrolaimomorpha</taxon>
        <taxon>Panagrolaimoidea</taxon>
        <taxon>Panagrolaimidae</taxon>
        <taxon>Panagrolaimus</taxon>
    </lineage>
</organism>
<evidence type="ECO:0000313" key="1">
    <source>
        <dbReference type="Proteomes" id="UP000887576"/>
    </source>
</evidence>
<protein>
    <submittedName>
        <fullName evidence="2">Cyclin-dependent kinases regulatory subunit</fullName>
    </submittedName>
</protein>
<reference evidence="2" key="1">
    <citation type="submission" date="2022-11" db="UniProtKB">
        <authorList>
            <consortium name="WormBaseParasite"/>
        </authorList>
    </citation>
    <scope>IDENTIFICATION</scope>
</reference>
<accession>A0AC34RAB1</accession>
<dbReference type="WBParaSite" id="JU765_v2.g4839.t1">
    <property type="protein sequence ID" value="JU765_v2.g4839.t1"/>
    <property type="gene ID" value="JU765_v2.g4839"/>
</dbReference>